<dbReference type="InterPro" id="IPR010730">
    <property type="entry name" value="HET"/>
</dbReference>
<dbReference type="PANTHER" id="PTHR24148">
    <property type="entry name" value="ANKYRIN REPEAT DOMAIN-CONTAINING PROTEIN 39 HOMOLOG-RELATED"/>
    <property type="match status" value="1"/>
</dbReference>
<gene>
    <name evidence="2" type="primary">het-6-7</name>
    <name evidence="2" type="ORF">C8035_v010653</name>
</gene>
<proteinExistence type="predicted"/>
<dbReference type="InterPro" id="IPR052895">
    <property type="entry name" value="HetReg/Transcr_Mod"/>
</dbReference>
<evidence type="ECO:0000313" key="2">
    <source>
        <dbReference type="EMBL" id="TDZ33662.1"/>
    </source>
</evidence>
<protein>
    <submittedName>
        <fullName evidence="2">Heterokaryon incompatibility protein 6, OR allele</fullName>
    </submittedName>
</protein>
<sequence>MPQSFWIDAICIDQENDSERGQQVNLMKDIFSAASFVIAWIGEPESQEGLPALFDYLKDLKHTPRNNRSDFLRNSKRRFAFEDARWLVSRPYWSRIWIVQEFTLARELYILCGPHAISWPSLQQFSPFGISKTTNLGFKHLSKQESHHSISKRVDSCRELSKLRRSRLVDSKRPSFTDREPDSGARPTLTRLLAFCKDYQCTDPRDRVYGLLGLTELDDEDEDGLRADYSIDAFQLYHRVLSHLGKRGRPPSETFRFRLAQGLQVADHESFLMSTFVYEAVASRSVKRLLRSGSNIWKSQLLKDVEHHLAINNPEVGRNRGTDSYENAMSYFNCFPREQDPDTWATFEEAMKAVYHLGGGNQ</sequence>
<dbReference type="AlphaFoldDB" id="A0A4R8Q5J4"/>
<name>A0A4R8Q5J4_9PEZI</name>
<accession>A0A4R8Q5J4</accession>
<dbReference type="Pfam" id="PF06985">
    <property type="entry name" value="HET"/>
    <property type="match status" value="1"/>
</dbReference>
<organism evidence="2 3">
    <name type="scientific">Colletotrichum spinosum</name>
    <dbReference type="NCBI Taxonomy" id="1347390"/>
    <lineage>
        <taxon>Eukaryota</taxon>
        <taxon>Fungi</taxon>
        <taxon>Dikarya</taxon>
        <taxon>Ascomycota</taxon>
        <taxon>Pezizomycotina</taxon>
        <taxon>Sordariomycetes</taxon>
        <taxon>Hypocreomycetidae</taxon>
        <taxon>Glomerellales</taxon>
        <taxon>Glomerellaceae</taxon>
        <taxon>Colletotrichum</taxon>
        <taxon>Colletotrichum orbiculare species complex</taxon>
    </lineage>
</organism>
<dbReference type="EMBL" id="QAPG01000061">
    <property type="protein sequence ID" value="TDZ33662.1"/>
    <property type="molecule type" value="Genomic_DNA"/>
</dbReference>
<comment type="caution">
    <text evidence="2">The sequence shown here is derived from an EMBL/GenBank/DDBJ whole genome shotgun (WGS) entry which is preliminary data.</text>
</comment>
<evidence type="ECO:0000259" key="1">
    <source>
        <dbReference type="Pfam" id="PF06985"/>
    </source>
</evidence>
<keyword evidence="3" id="KW-1185">Reference proteome</keyword>
<evidence type="ECO:0000313" key="3">
    <source>
        <dbReference type="Proteomes" id="UP000295083"/>
    </source>
</evidence>
<feature type="domain" description="Heterokaryon incompatibility" evidence="1">
    <location>
        <begin position="3"/>
        <end position="101"/>
    </location>
</feature>
<dbReference type="PANTHER" id="PTHR24148:SF73">
    <property type="entry name" value="HET DOMAIN PROTEIN (AFU_ORTHOLOGUE AFUA_8G01020)"/>
    <property type="match status" value="1"/>
</dbReference>
<reference evidence="2 3" key="1">
    <citation type="submission" date="2018-11" db="EMBL/GenBank/DDBJ databases">
        <title>Genome sequence and assembly of Colletotrichum spinosum.</title>
        <authorList>
            <person name="Gan P."/>
            <person name="Shirasu K."/>
        </authorList>
    </citation>
    <scope>NUCLEOTIDE SEQUENCE [LARGE SCALE GENOMIC DNA]</scope>
    <source>
        <strain evidence="2 3">CBS 515.97</strain>
    </source>
</reference>
<dbReference type="Proteomes" id="UP000295083">
    <property type="component" value="Unassembled WGS sequence"/>
</dbReference>